<evidence type="ECO:0000313" key="1">
    <source>
        <dbReference type="EMBL" id="MDR6403114.1"/>
    </source>
</evidence>
<keyword evidence="2" id="KW-1185">Reference proteome</keyword>
<dbReference type="Proteomes" id="UP001184853">
    <property type="component" value="Unassembled WGS sequence"/>
</dbReference>
<dbReference type="EMBL" id="JAVDQS010000001">
    <property type="protein sequence ID" value="MDR6403114.1"/>
    <property type="molecule type" value="Genomic_DNA"/>
</dbReference>
<proteinExistence type="predicted"/>
<evidence type="ECO:0000313" key="2">
    <source>
        <dbReference type="Proteomes" id="UP001184853"/>
    </source>
</evidence>
<name>A0ABU1L8S5_9FLAO</name>
<dbReference type="RefSeq" id="WP_115981329.1">
    <property type="nucleotide sequence ID" value="NZ_JAVDQS010000001.1"/>
</dbReference>
<gene>
    <name evidence="1" type="ORF">J2781_000018</name>
</gene>
<sequence length="332" mass="33925">MKKIVLSIVIIISVFLYQLKAQIGINTSNPQGSFNIDAAKDNPATGTPSAAQQANDINVTPAGNVGLGTVAPAVKLDIVGTTFGMKNSTGSGSWDNIWFNVTPSIPSINVSGAEAGLQFNVGANSVGTYGDGQTLTTVATMLSNGNVGVGVTAPTNTLDVNGTARVRSITPVAGTNVVTPVYSDANGVLVKASPSAIYGGTTSNTVSVASGATAPLITGIIQGVYKAMVIDSDACVYVATAEYFVNNFSFNGSFAIRGVSGLLSPSATKGPTFTETNQTTTVTTWTGKPTCQDGGNSTALNYTLTMPSAGTINVTNNGNVTRSYKIILTRID</sequence>
<reference evidence="1 2" key="1">
    <citation type="submission" date="2023-07" db="EMBL/GenBank/DDBJ databases">
        <title>Sorghum-associated microbial communities from plants grown in Nebraska, USA.</title>
        <authorList>
            <person name="Schachtman D."/>
        </authorList>
    </citation>
    <scope>NUCLEOTIDE SEQUENCE [LARGE SCALE GENOMIC DNA]</scope>
    <source>
        <strain evidence="1 2">DS1709</strain>
    </source>
</reference>
<organism evidence="1 2">
    <name type="scientific">Chryseobacterium geocarposphaerae</name>
    <dbReference type="NCBI Taxonomy" id="1416776"/>
    <lineage>
        <taxon>Bacteria</taxon>
        <taxon>Pseudomonadati</taxon>
        <taxon>Bacteroidota</taxon>
        <taxon>Flavobacteriia</taxon>
        <taxon>Flavobacteriales</taxon>
        <taxon>Weeksellaceae</taxon>
        <taxon>Chryseobacterium group</taxon>
        <taxon>Chryseobacterium</taxon>
    </lineage>
</organism>
<comment type="caution">
    <text evidence="1">The sequence shown here is derived from an EMBL/GenBank/DDBJ whole genome shotgun (WGS) entry which is preliminary data.</text>
</comment>
<protein>
    <submittedName>
        <fullName evidence="1">Uncharacterized protein</fullName>
    </submittedName>
</protein>
<accession>A0ABU1L8S5</accession>